<evidence type="ECO:0000256" key="1">
    <source>
        <dbReference type="SAM" id="MobiDB-lite"/>
    </source>
</evidence>
<feature type="compositionally biased region" description="Pro residues" evidence="1">
    <location>
        <begin position="65"/>
        <end position="79"/>
    </location>
</feature>
<feature type="region of interest" description="Disordered" evidence="1">
    <location>
        <begin position="57"/>
        <end position="80"/>
    </location>
</feature>
<comment type="caution">
    <text evidence="2">The sequence shown here is derived from an EMBL/GenBank/DDBJ whole genome shotgun (WGS) entry which is preliminary data.</text>
</comment>
<dbReference type="EMBL" id="VSSQ01006393">
    <property type="protein sequence ID" value="MPM32547.1"/>
    <property type="molecule type" value="Genomic_DNA"/>
</dbReference>
<gene>
    <name evidence="2" type="ORF">SDC9_79111</name>
</gene>
<name>A0A644YW08_9ZZZZ</name>
<reference evidence="2" key="1">
    <citation type="submission" date="2019-08" db="EMBL/GenBank/DDBJ databases">
        <authorList>
            <person name="Kucharzyk K."/>
            <person name="Murdoch R.W."/>
            <person name="Higgins S."/>
            <person name="Loffler F."/>
        </authorList>
    </citation>
    <scope>NUCLEOTIDE SEQUENCE</scope>
</reference>
<sequence length="534" mass="56556">MFASGHTATQAVNKRFHATVLITLDLFSEKVGPMKQTTLNRSTLMLGALLALTACGGGGGGTDPTTPPVTPPVEPPAPGPTTRQLVQQFIDKNQAVIATALPAQGADRFADLDACYLSQGRTKEFQIANWNANQAQIQISDAYTVGRTYSNVQIVDERKTTNADGSARHEVDITYNMKFTDGTTATGQVETLIAGSSSGSCAAPQTGTEMRVFGNRRIVNVALNSRNRADVYFNLSDGTAATNPLTLRREMQFIVADPGKIATYAVVSWASPQAGATAPFTLKLISPRIARDAPEMQDARGSGTYGDSNSFRLCRSTVNNDQANAATADCTSTTLGIASEVWGATVRRNFDDPASLADGDTRFAALGLAKDTEVTFDIYADEGWKTVNGQQGKTPIATYKVKIRNVPYNFAQLAISNYPQFPTVDPTTAEIAAKLKSTGGTVTAALSAGKPPAGGLAVALGSVSSFRQGPKTESASGRYQIRDGKSAAVAPNAKSIAIPFDGKPDGASATSYGEFSVSYPDRNGRELYYTMQFN</sequence>
<dbReference type="AlphaFoldDB" id="A0A644YW08"/>
<protein>
    <submittedName>
        <fullName evidence="2">Uncharacterized protein</fullName>
    </submittedName>
</protein>
<accession>A0A644YW08</accession>
<evidence type="ECO:0000313" key="2">
    <source>
        <dbReference type="EMBL" id="MPM32547.1"/>
    </source>
</evidence>
<organism evidence="2">
    <name type="scientific">bioreactor metagenome</name>
    <dbReference type="NCBI Taxonomy" id="1076179"/>
    <lineage>
        <taxon>unclassified sequences</taxon>
        <taxon>metagenomes</taxon>
        <taxon>ecological metagenomes</taxon>
    </lineage>
</organism>
<proteinExistence type="predicted"/>